<dbReference type="GO" id="GO:0071973">
    <property type="term" value="P:bacterial-type flagellum-dependent cell motility"/>
    <property type="evidence" value="ECO:0007669"/>
    <property type="project" value="TreeGrafter"/>
</dbReference>
<evidence type="ECO:0000259" key="6">
    <source>
        <dbReference type="Pfam" id="PF02465"/>
    </source>
</evidence>
<dbReference type="Pfam" id="PF07196">
    <property type="entry name" value="Flagellin_IN"/>
    <property type="match status" value="1"/>
</dbReference>
<dbReference type="InterPro" id="IPR010809">
    <property type="entry name" value="FliD_C"/>
</dbReference>
<keyword evidence="9" id="KW-1185">Reference proteome</keyword>
<evidence type="ECO:0000256" key="1">
    <source>
        <dbReference type="ARBA" id="ARBA00009764"/>
    </source>
</evidence>
<comment type="similarity">
    <text evidence="1 5">Belongs to the FliD family.</text>
</comment>
<dbReference type="GO" id="GO:0005576">
    <property type="term" value="C:extracellular region"/>
    <property type="evidence" value="ECO:0007669"/>
    <property type="project" value="UniProtKB-SubCell"/>
</dbReference>
<dbReference type="OrthoDB" id="5980200at2"/>
<dbReference type="InterPro" id="IPR040026">
    <property type="entry name" value="FliD"/>
</dbReference>
<feature type="domain" description="Flagellar hook-associated protein 2 N-terminal" evidence="6">
    <location>
        <begin position="10"/>
        <end position="107"/>
    </location>
</feature>
<dbReference type="eggNOG" id="COG1345">
    <property type="taxonomic scope" value="Bacteria"/>
</dbReference>
<keyword evidence="5" id="KW-0964">Secreted</keyword>
<dbReference type="GO" id="GO:0009424">
    <property type="term" value="C:bacterial-type flagellum hook"/>
    <property type="evidence" value="ECO:0007669"/>
    <property type="project" value="UniProtKB-UniRule"/>
</dbReference>
<dbReference type="InterPro" id="IPR010810">
    <property type="entry name" value="Flagellin_hook_IN_motif"/>
</dbReference>
<dbReference type="STRING" id="754477.Q7C_2340"/>
<dbReference type="PANTHER" id="PTHR30288">
    <property type="entry name" value="FLAGELLAR CAP/ASSEMBLY PROTEIN FLID"/>
    <property type="match status" value="1"/>
</dbReference>
<evidence type="ECO:0000256" key="3">
    <source>
        <dbReference type="ARBA" id="ARBA00023054"/>
    </source>
</evidence>
<dbReference type="GO" id="GO:0007155">
    <property type="term" value="P:cell adhesion"/>
    <property type="evidence" value="ECO:0007669"/>
    <property type="project" value="InterPro"/>
</dbReference>
<evidence type="ECO:0000259" key="7">
    <source>
        <dbReference type="Pfam" id="PF07195"/>
    </source>
</evidence>
<dbReference type="Proteomes" id="UP000009145">
    <property type="component" value="Chromosome"/>
</dbReference>
<evidence type="ECO:0000313" key="9">
    <source>
        <dbReference type="Proteomes" id="UP000009145"/>
    </source>
</evidence>
<comment type="subcellular location">
    <subcellularLocation>
        <location evidence="5">Secreted</location>
    </subcellularLocation>
    <subcellularLocation>
        <location evidence="5">Bacterial flagellum</location>
    </subcellularLocation>
</comment>
<organism evidence="8 9">
    <name type="scientific">Methylophaga frappieri (strain ATCC BAA-2434 / DSM 25690 / JAM7)</name>
    <dbReference type="NCBI Taxonomy" id="754477"/>
    <lineage>
        <taxon>Bacteria</taxon>
        <taxon>Pseudomonadati</taxon>
        <taxon>Pseudomonadota</taxon>
        <taxon>Gammaproteobacteria</taxon>
        <taxon>Thiotrichales</taxon>
        <taxon>Piscirickettsiaceae</taxon>
        <taxon>Methylophaga</taxon>
    </lineage>
</organism>
<evidence type="ECO:0000313" key="8">
    <source>
        <dbReference type="EMBL" id="AFJ03474.1"/>
    </source>
</evidence>
<keyword evidence="8" id="KW-0282">Flagellum</keyword>
<feature type="domain" description="Flagellar hook-associated protein 2 C-terminal" evidence="7">
    <location>
        <begin position="215"/>
        <end position="436"/>
    </location>
</feature>
<sequence length="457" mass="48441">MAITAGGIGSGIDVNGLVSQLVSAEGDPVTQRLDNKQASIQQDLSAFGTLKSALSRFQDSVKALQTPDNFLERNATSSDESLFTVSADKDAVRGSYAIEVQQLAQAAKVRSDSFQADEALGTGTLTLSLGSDSFEITIDPENNTLAGIQQAINSATDNPGILASVINLDDGNQRLILTSEKLGETNQITLSASDDNASDGVDLGQLQTLTTINAAQDAQILIDGQQISRDSNTIDDVIDGVTFTLLKADTETVATANIELDNSAVKSRVESFVAAYNTLNTTINNLSSYNADTGAAGALLGDSALRGVQTQLRQTLTSAINGVDISTLAELGVTTNQDNGNLQIDSERLDNAINQNFSAVADLFASENGLAVQLAGVLTRYTSTDGILDLRTNGLRNQLEDIGDSRERLALRLEGLEARYRAQFTAMDTLVAQLQSLSGYLDQQLANLPLSNINRDR</sequence>
<keyword evidence="4 5" id="KW-0975">Bacterial flagellum</keyword>
<comment type="function">
    <text evidence="5">Required for morphogenesis and for the elongation of the flagellar filament by facilitating polymerization of the flagellin monomers at the tip of growing filament. Forms a capping structure, which prevents flagellin subunits (transported through the central channel of the flagellum) from leaking out without polymerization at the distal end.</text>
</comment>
<protein>
    <recommendedName>
        <fullName evidence="5">Flagellar hook-associated protein 2</fullName>
        <shortName evidence="5">HAP2</shortName>
    </recommendedName>
    <alternativeName>
        <fullName evidence="5">Flagellar cap protein</fullName>
    </alternativeName>
</protein>
<keyword evidence="8" id="KW-0969">Cilium</keyword>
<gene>
    <name evidence="8" type="ordered locus">Q7C_2340</name>
</gene>
<dbReference type="InterPro" id="IPR003481">
    <property type="entry name" value="FliD_N"/>
</dbReference>
<reference evidence="8 9" key="1">
    <citation type="journal article" date="2012" name="J. Bacteriol.">
        <title>Complete genome sequences of Methylophaga sp. strain JAM1 and Methylophaga sp. strain JAM7.</title>
        <authorList>
            <person name="Villeneuve C."/>
            <person name="Martineau C."/>
            <person name="Mauffrey F."/>
            <person name="Villemur R."/>
        </authorList>
    </citation>
    <scope>NUCLEOTIDE SEQUENCE [LARGE SCALE GENOMIC DNA]</scope>
    <source>
        <strain evidence="8 9">JAM7</strain>
    </source>
</reference>
<name>I1YKN1_METFJ</name>
<dbReference type="AlphaFoldDB" id="I1YKN1"/>
<dbReference type="Pfam" id="PF07195">
    <property type="entry name" value="FliD_C"/>
    <property type="match status" value="1"/>
</dbReference>
<dbReference type="EMBL" id="CP003380">
    <property type="protein sequence ID" value="AFJ03474.1"/>
    <property type="molecule type" value="Genomic_DNA"/>
</dbReference>
<keyword evidence="8" id="KW-0966">Cell projection</keyword>
<dbReference type="Pfam" id="PF02465">
    <property type="entry name" value="FliD_N"/>
    <property type="match status" value="1"/>
</dbReference>
<dbReference type="GO" id="GO:0009421">
    <property type="term" value="C:bacterial-type flagellum filament cap"/>
    <property type="evidence" value="ECO:0007669"/>
    <property type="project" value="InterPro"/>
</dbReference>
<dbReference type="HOGENOM" id="CLU_015182_6_1_6"/>
<evidence type="ECO:0000256" key="4">
    <source>
        <dbReference type="ARBA" id="ARBA00023143"/>
    </source>
</evidence>
<dbReference type="PANTHER" id="PTHR30288:SF0">
    <property type="entry name" value="FLAGELLAR HOOK-ASSOCIATED PROTEIN 2"/>
    <property type="match status" value="1"/>
</dbReference>
<comment type="subunit">
    <text evidence="2 5">Homopentamer.</text>
</comment>
<evidence type="ECO:0000256" key="2">
    <source>
        <dbReference type="ARBA" id="ARBA00011255"/>
    </source>
</evidence>
<proteinExistence type="inferred from homology"/>
<dbReference type="KEGG" id="mec:Q7C_2340"/>
<keyword evidence="3" id="KW-0175">Coiled coil</keyword>
<dbReference type="PATRIC" id="fig|754477.3.peg.2307"/>
<dbReference type="RefSeq" id="WP_014704893.1">
    <property type="nucleotide sequence ID" value="NC_017856.1"/>
</dbReference>
<accession>I1YKN1</accession>
<evidence type="ECO:0000256" key="5">
    <source>
        <dbReference type="RuleBase" id="RU362066"/>
    </source>
</evidence>